<dbReference type="GO" id="GO:0003676">
    <property type="term" value="F:nucleic acid binding"/>
    <property type="evidence" value="ECO:0007669"/>
    <property type="project" value="UniProtKB-UniRule"/>
</dbReference>
<name>T2M2W4_HYDVU</name>
<proteinExistence type="evidence at transcript level"/>
<dbReference type="AlphaFoldDB" id="T2M2W4"/>
<keyword evidence="1" id="KW-0597">Phosphoprotein</keyword>
<feature type="compositionally biased region" description="Acidic residues" evidence="2">
    <location>
        <begin position="314"/>
        <end position="324"/>
    </location>
</feature>
<reference evidence="4" key="1">
    <citation type="journal article" date="2013" name="Genome Biol. Evol.">
        <title>Punctuated emergences of genetic and phenotypic innovations in eumetazoan, bilaterian, euteleostome, and hominidae ancestors.</title>
        <authorList>
            <person name="Wenger Y."/>
            <person name="Galliot B."/>
        </authorList>
    </citation>
    <scope>NUCLEOTIDE SEQUENCE</scope>
    <source>
        <tissue evidence="4">Whole animals</tissue>
    </source>
</reference>
<dbReference type="InterPro" id="IPR001374">
    <property type="entry name" value="R3H_dom"/>
</dbReference>
<dbReference type="SUPFAM" id="SSF82708">
    <property type="entry name" value="R3H domain"/>
    <property type="match status" value="1"/>
</dbReference>
<evidence type="ECO:0000256" key="2">
    <source>
        <dbReference type="SAM" id="MobiDB-lite"/>
    </source>
</evidence>
<dbReference type="CDD" id="cd02642">
    <property type="entry name" value="R3H_encore_like"/>
    <property type="match status" value="1"/>
</dbReference>
<dbReference type="InterPro" id="IPR051937">
    <property type="entry name" value="R3H_domain_containing"/>
</dbReference>
<feature type="domain" description="R3H" evidence="3">
    <location>
        <begin position="215"/>
        <end position="278"/>
    </location>
</feature>
<protein>
    <submittedName>
        <fullName evidence="4">R3H domain-containing protein 2</fullName>
    </submittedName>
</protein>
<dbReference type="InterPro" id="IPR036867">
    <property type="entry name" value="R3H_dom_sf"/>
</dbReference>
<feature type="non-terminal residue" evidence="4">
    <location>
        <position position="879"/>
    </location>
</feature>
<dbReference type="OrthoDB" id="278430at2759"/>
<dbReference type="PROSITE" id="PS51061">
    <property type="entry name" value="R3H"/>
    <property type="match status" value="1"/>
</dbReference>
<feature type="non-terminal residue" evidence="4">
    <location>
        <position position="1"/>
    </location>
</feature>
<evidence type="ECO:0000256" key="1">
    <source>
        <dbReference type="ARBA" id="ARBA00022553"/>
    </source>
</evidence>
<feature type="region of interest" description="Disordered" evidence="2">
    <location>
        <begin position="534"/>
        <end position="558"/>
    </location>
</feature>
<sequence length="879" mass="97579">HTGCAHGCKTKIHFKVIRFCLSSSNVISLNALQIEISKQKSMATFAQAPVFTSKLNHLENENQVILDNTCLPKFKSLQSTNNYLNASKVNSPRPMTTSEKHPPKLQNKSATVTNASSLNNKPEDGINEDLPIDECQINDPNYTASNGTDVDDKQSNVSVKHISAPSKQISVEFSASPSSTASSLNRENSLDYKDSTGVDLHEFMVKTLRENPRDRLMLLKLEKEFTEFINDVPRTHFRYPPMTSYHRMLVHRVAAYFGLDHNIDSTGKCVVISKTPSSRIPEIRFQMYCSHEYTDEELSITPRAILIRSASEENSADSPEDVSSTEERLSNQSNESYQTGESVQSEKEAAIAAVAAVFGNTKTSSTKRVQDRKNVSHLQLYQVPYGYQNSNGTLSDHFSYASPAYMHNGEPYNAPNITLPGGAIAINPQTVQPLINGDGSSAVFQTGAYPQQASSSTYSGANVYMQHSIQPPYVPVYVTNSQNGLQHYYVVPQPTPQYVYTPTQPLLDSPSALLSQVSYQSCANQLSNMSIENDETAKHPSQQVSSPPSPDPSSASHQFTVGGRQLYLVQTNPNGVYQQPNNLATIQYFPTTQPTAYAGYVNQYGQIVETPEIFNQATSQSPSPPVHPVQQQTYSTTQSPLGKPLPQSYRQTVYQPARVVPGVVGKQPVYLSLPGNQVFTPLSYSNVHIGQTTCTHRGQTFVKKPDYYRKEENTNKYTYMQQCQHFPVLHSPIYNQIRPAGLHTKKVRSSRFQNHNSQQIRISRPNSNSSEVDQKTVNHILEIFDFPDTVSSDADAIFDEIKNAGARILKIKSSSSQQPNSNSQQTSAQRPTILAIFKSAAEAQLALETVSSPYYKLRVSQKSPTHFSGNVTDYYRSPS</sequence>
<feature type="region of interest" description="Disordered" evidence="2">
    <location>
        <begin position="616"/>
        <end position="644"/>
    </location>
</feature>
<dbReference type="PANTHER" id="PTHR15672">
    <property type="entry name" value="CAMP-REGULATED PHOSPHOPROTEIN 21 RELATED R3H DOMAIN CONTAINING PROTEIN"/>
    <property type="match status" value="1"/>
</dbReference>
<dbReference type="Gene3D" id="3.30.1370.50">
    <property type="entry name" value="R3H-like domain"/>
    <property type="match status" value="1"/>
</dbReference>
<feature type="compositionally biased region" description="Polar residues" evidence="2">
    <location>
        <begin position="106"/>
        <end position="120"/>
    </location>
</feature>
<evidence type="ECO:0000259" key="3">
    <source>
        <dbReference type="PROSITE" id="PS51061"/>
    </source>
</evidence>
<feature type="compositionally biased region" description="Polar residues" evidence="2">
    <location>
        <begin position="84"/>
        <end position="97"/>
    </location>
</feature>
<feature type="region of interest" description="Disordered" evidence="2">
    <location>
        <begin position="750"/>
        <end position="772"/>
    </location>
</feature>
<dbReference type="EMBL" id="HAAD01000227">
    <property type="protein sequence ID" value="CDG66459.1"/>
    <property type="molecule type" value="mRNA"/>
</dbReference>
<dbReference type="PANTHER" id="PTHR15672:SF8">
    <property type="entry name" value="PROTEIN ENCORE"/>
    <property type="match status" value="1"/>
</dbReference>
<feature type="compositionally biased region" description="Low complexity" evidence="2">
    <location>
        <begin position="540"/>
        <end position="558"/>
    </location>
</feature>
<gene>
    <name evidence="4" type="primary">R3HDM2</name>
</gene>
<dbReference type="SMART" id="SM00393">
    <property type="entry name" value="R3H"/>
    <property type="match status" value="1"/>
</dbReference>
<feature type="compositionally biased region" description="Polar residues" evidence="2">
    <location>
        <begin position="330"/>
        <end position="343"/>
    </location>
</feature>
<dbReference type="Pfam" id="PF01424">
    <property type="entry name" value="R3H"/>
    <property type="match status" value="1"/>
</dbReference>
<organism evidence="4">
    <name type="scientific">Hydra vulgaris</name>
    <name type="common">Hydra</name>
    <name type="synonym">Hydra attenuata</name>
    <dbReference type="NCBI Taxonomy" id="6087"/>
    <lineage>
        <taxon>Eukaryota</taxon>
        <taxon>Metazoa</taxon>
        <taxon>Cnidaria</taxon>
        <taxon>Hydrozoa</taxon>
        <taxon>Hydroidolina</taxon>
        <taxon>Anthoathecata</taxon>
        <taxon>Aplanulata</taxon>
        <taxon>Hydridae</taxon>
        <taxon>Hydra</taxon>
    </lineage>
</organism>
<feature type="region of interest" description="Disordered" evidence="2">
    <location>
        <begin position="310"/>
        <end position="344"/>
    </location>
</feature>
<feature type="region of interest" description="Disordered" evidence="2">
    <location>
        <begin position="84"/>
        <end position="131"/>
    </location>
</feature>
<accession>T2M2W4</accession>
<evidence type="ECO:0000313" key="4">
    <source>
        <dbReference type="EMBL" id="CDG66459.1"/>
    </source>
</evidence>